<sequence>MSQVLDLAGRLRALTDDELVRLLRIRGGSSTNLKDFFDLAEWLLQPKHMTQYVNSLPKSALLYVSGSNNDHASPVLDFIRSGEFVQFEDSKVLSPIETRQPTSPNSDSVAGIHAFESISSITELVFDLEHRILRDVGKQGISLADAKRLAALTGKELDFVRSVFELSAAAGLITPIDGRWALTLRAADWVGSTAEQRWGLLASTWLELLGFGAAEELGREISRGVSLEKALRDCFPLERFDATSRFGHILTYANLLGLAIEHTVSTWTPLLLKGDRAKATKLISAALPKTQARIIIQGDLSVIAPGPLSTDDERELRSFVEIEQAGLASRYRMSALSVSFGMESGLSVTQIRATLQRLSGGALPQPVDYLLNDAVKRFGRIRVVEDARSGGCFVTSTDATLLTELANDSRLKPYNLIRLDSICLSSRFARDILYFGLREVGHCAIRSDQSGKPISPQRFVANAAQKAESGDWVQTVARLRESDLSISSSSDDEAIMRQILLAIKSKAKISVVFTGQNDVEQTMLLEPSGVANGRMRARDRKADIERTIPIANISSVSFL</sequence>
<organism evidence="2">
    <name type="scientific">freshwater metagenome</name>
    <dbReference type="NCBI Taxonomy" id="449393"/>
    <lineage>
        <taxon>unclassified sequences</taxon>
        <taxon>metagenomes</taxon>
        <taxon>ecological metagenomes</taxon>
    </lineage>
</organism>
<feature type="domain" description="Helicase XPB/Ssl2 N-terminal" evidence="1">
    <location>
        <begin position="294"/>
        <end position="419"/>
    </location>
</feature>
<name>A0A6J7K2B3_9ZZZZ</name>
<proteinExistence type="predicted"/>
<dbReference type="EMBL" id="CAFBNO010000006">
    <property type="protein sequence ID" value="CAB4949323.1"/>
    <property type="molecule type" value="Genomic_DNA"/>
</dbReference>
<evidence type="ECO:0000259" key="1">
    <source>
        <dbReference type="Pfam" id="PF13625"/>
    </source>
</evidence>
<evidence type="ECO:0000313" key="2">
    <source>
        <dbReference type="EMBL" id="CAB4949323.1"/>
    </source>
</evidence>
<accession>A0A6J7K2B3</accession>
<gene>
    <name evidence="2" type="ORF">UFOPK3837_00324</name>
</gene>
<dbReference type="Pfam" id="PF13625">
    <property type="entry name" value="Helicase_C_3"/>
    <property type="match status" value="1"/>
</dbReference>
<reference evidence="2" key="1">
    <citation type="submission" date="2020-05" db="EMBL/GenBank/DDBJ databases">
        <authorList>
            <person name="Chiriac C."/>
            <person name="Salcher M."/>
            <person name="Ghai R."/>
            <person name="Kavagutti S V."/>
        </authorList>
    </citation>
    <scope>NUCLEOTIDE SEQUENCE</scope>
</reference>
<protein>
    <submittedName>
        <fullName evidence="2">Unannotated protein</fullName>
    </submittedName>
</protein>
<dbReference type="AlphaFoldDB" id="A0A6J7K2B3"/>
<dbReference type="InterPro" id="IPR032830">
    <property type="entry name" value="XPB/Ssl2_N"/>
</dbReference>